<feature type="compositionally biased region" description="Polar residues" evidence="1">
    <location>
        <begin position="1"/>
        <end position="11"/>
    </location>
</feature>
<dbReference type="AlphaFoldDB" id="A0A1D2M471"/>
<reference evidence="2 3" key="1">
    <citation type="journal article" date="2016" name="Genome Biol. Evol.">
        <title>Gene Family Evolution Reflects Adaptation to Soil Environmental Stressors in the Genome of the Collembolan Orchesella cincta.</title>
        <authorList>
            <person name="Faddeeva-Vakhrusheva A."/>
            <person name="Derks M.F."/>
            <person name="Anvar S.Y."/>
            <person name="Agamennone V."/>
            <person name="Suring W."/>
            <person name="Smit S."/>
            <person name="van Straalen N.M."/>
            <person name="Roelofs D."/>
        </authorList>
    </citation>
    <scope>NUCLEOTIDE SEQUENCE [LARGE SCALE GENOMIC DNA]</scope>
    <source>
        <tissue evidence="2">Mixed pool</tissue>
    </source>
</reference>
<evidence type="ECO:0000313" key="2">
    <source>
        <dbReference type="EMBL" id="ODM87701.1"/>
    </source>
</evidence>
<evidence type="ECO:0000256" key="1">
    <source>
        <dbReference type="SAM" id="MobiDB-lite"/>
    </source>
</evidence>
<comment type="caution">
    <text evidence="2">The sequence shown here is derived from an EMBL/GenBank/DDBJ whole genome shotgun (WGS) entry which is preliminary data.</text>
</comment>
<protein>
    <submittedName>
        <fullName evidence="2">Uncharacterized protein</fullName>
    </submittedName>
</protein>
<dbReference type="Proteomes" id="UP000094527">
    <property type="component" value="Unassembled WGS sequence"/>
</dbReference>
<proteinExistence type="predicted"/>
<organism evidence="2 3">
    <name type="scientific">Orchesella cincta</name>
    <name type="common">Springtail</name>
    <name type="synonym">Podura cincta</name>
    <dbReference type="NCBI Taxonomy" id="48709"/>
    <lineage>
        <taxon>Eukaryota</taxon>
        <taxon>Metazoa</taxon>
        <taxon>Ecdysozoa</taxon>
        <taxon>Arthropoda</taxon>
        <taxon>Hexapoda</taxon>
        <taxon>Collembola</taxon>
        <taxon>Entomobryomorpha</taxon>
        <taxon>Entomobryoidea</taxon>
        <taxon>Orchesellidae</taxon>
        <taxon>Orchesellinae</taxon>
        <taxon>Orchesella</taxon>
    </lineage>
</organism>
<accession>A0A1D2M471</accession>
<sequence>MEVSSKDNTPLLSLMVPSEPSPTPQTLSTIQRRRRPSTSSSSCPKGRCPSRLRTKTHCSRLNQPSSSCCPCRLQPLLLYMLAPLTVMPSKPFAGPDTTSLRVFN</sequence>
<feature type="region of interest" description="Disordered" evidence="1">
    <location>
        <begin position="1"/>
        <end position="51"/>
    </location>
</feature>
<name>A0A1D2M471_ORCCI</name>
<dbReference type="EMBL" id="LJIJ01004826">
    <property type="protein sequence ID" value="ODM87701.1"/>
    <property type="molecule type" value="Genomic_DNA"/>
</dbReference>
<keyword evidence="3" id="KW-1185">Reference proteome</keyword>
<gene>
    <name evidence="2" type="ORF">Ocin01_18984</name>
</gene>
<evidence type="ECO:0000313" key="3">
    <source>
        <dbReference type="Proteomes" id="UP000094527"/>
    </source>
</evidence>